<dbReference type="PROSITE" id="PS00760">
    <property type="entry name" value="SPASE_I_2"/>
    <property type="match status" value="1"/>
</dbReference>
<dbReference type="EMBL" id="JAPDDT010000002">
    <property type="protein sequence ID" value="MCW1922411.1"/>
    <property type="molecule type" value="Genomic_DNA"/>
</dbReference>
<reference evidence="8 9" key="1">
    <citation type="submission" date="2022-10" db="EMBL/GenBank/DDBJ databases">
        <title>Luteolibacter arcticus strain CCTCC AB 2014275, whole genome shotgun sequencing project.</title>
        <authorList>
            <person name="Zhao G."/>
            <person name="Shen L."/>
        </authorList>
    </citation>
    <scope>NUCLEOTIDE SEQUENCE [LARGE SCALE GENOMIC DNA]</scope>
    <source>
        <strain evidence="8 9">CCTCC AB 2014275</strain>
    </source>
</reference>
<dbReference type="EC" id="3.4.21.89" evidence="3 6"/>
<organism evidence="8 9">
    <name type="scientific">Luteolibacter arcticus</name>
    <dbReference type="NCBI Taxonomy" id="1581411"/>
    <lineage>
        <taxon>Bacteria</taxon>
        <taxon>Pseudomonadati</taxon>
        <taxon>Verrucomicrobiota</taxon>
        <taxon>Verrucomicrobiia</taxon>
        <taxon>Verrucomicrobiales</taxon>
        <taxon>Verrucomicrobiaceae</taxon>
        <taxon>Luteolibacter</taxon>
    </lineage>
</organism>
<comment type="similarity">
    <text evidence="2 6">Belongs to the peptidase S26 family.</text>
</comment>
<dbReference type="PANTHER" id="PTHR43390:SF1">
    <property type="entry name" value="CHLOROPLAST PROCESSING PEPTIDASE"/>
    <property type="match status" value="1"/>
</dbReference>
<dbReference type="SUPFAM" id="SSF51306">
    <property type="entry name" value="LexA/Signal peptidase"/>
    <property type="match status" value="1"/>
</dbReference>
<gene>
    <name evidence="8" type="primary">lepB</name>
    <name evidence="8" type="ORF">OKA05_07585</name>
</gene>
<evidence type="ECO:0000259" key="7">
    <source>
        <dbReference type="Pfam" id="PF10502"/>
    </source>
</evidence>
<evidence type="ECO:0000313" key="9">
    <source>
        <dbReference type="Proteomes" id="UP001320876"/>
    </source>
</evidence>
<name>A0ABT3GFM9_9BACT</name>
<dbReference type="Gene3D" id="2.10.109.10">
    <property type="entry name" value="Umud Fragment, subunit A"/>
    <property type="match status" value="1"/>
</dbReference>
<evidence type="ECO:0000256" key="4">
    <source>
        <dbReference type="ARBA" id="ARBA00019232"/>
    </source>
</evidence>
<keyword evidence="5 6" id="KW-0378">Hydrolase</keyword>
<dbReference type="RefSeq" id="WP_264486519.1">
    <property type="nucleotide sequence ID" value="NZ_JAPDDT010000002.1"/>
</dbReference>
<dbReference type="Proteomes" id="UP001320876">
    <property type="component" value="Unassembled WGS sequence"/>
</dbReference>
<dbReference type="PANTHER" id="PTHR43390">
    <property type="entry name" value="SIGNAL PEPTIDASE I"/>
    <property type="match status" value="1"/>
</dbReference>
<evidence type="ECO:0000256" key="3">
    <source>
        <dbReference type="ARBA" id="ARBA00013208"/>
    </source>
</evidence>
<evidence type="ECO:0000256" key="6">
    <source>
        <dbReference type="RuleBase" id="RU362042"/>
    </source>
</evidence>
<dbReference type="GO" id="GO:0009003">
    <property type="term" value="F:signal peptidase activity"/>
    <property type="evidence" value="ECO:0007669"/>
    <property type="project" value="UniProtKB-EC"/>
</dbReference>
<comment type="catalytic activity">
    <reaction evidence="1 6">
        <text>Cleavage of hydrophobic, N-terminal signal or leader sequences from secreted and periplasmic proteins.</text>
        <dbReference type="EC" id="3.4.21.89"/>
    </reaction>
</comment>
<evidence type="ECO:0000256" key="5">
    <source>
        <dbReference type="ARBA" id="ARBA00022801"/>
    </source>
</evidence>
<evidence type="ECO:0000313" key="8">
    <source>
        <dbReference type="EMBL" id="MCW1922411.1"/>
    </source>
</evidence>
<evidence type="ECO:0000256" key="2">
    <source>
        <dbReference type="ARBA" id="ARBA00009370"/>
    </source>
</evidence>
<dbReference type="InterPro" id="IPR019758">
    <property type="entry name" value="Pept_S26A_signal_pept_1_CS"/>
</dbReference>
<dbReference type="InterPro" id="IPR019757">
    <property type="entry name" value="Pept_S26A_signal_pept_1_Lys-AS"/>
</dbReference>
<dbReference type="CDD" id="cd06530">
    <property type="entry name" value="S26_SPase_I"/>
    <property type="match status" value="1"/>
</dbReference>
<keyword evidence="9" id="KW-1185">Reference proteome</keyword>
<comment type="subcellular location">
    <subcellularLocation>
        <location evidence="6">Membrane</location>
        <topology evidence="6">Single-pass type II membrane protein</topology>
    </subcellularLocation>
</comment>
<dbReference type="InterPro" id="IPR019533">
    <property type="entry name" value="Peptidase_S26"/>
</dbReference>
<evidence type="ECO:0000256" key="1">
    <source>
        <dbReference type="ARBA" id="ARBA00000677"/>
    </source>
</evidence>
<dbReference type="Pfam" id="PF10502">
    <property type="entry name" value="Peptidase_S26"/>
    <property type="match status" value="1"/>
</dbReference>
<dbReference type="NCBIfam" id="TIGR02227">
    <property type="entry name" value="sigpep_I_bact"/>
    <property type="match status" value="1"/>
</dbReference>
<protein>
    <recommendedName>
        <fullName evidence="4 6">Signal peptidase I</fullName>
        <ecNumber evidence="3 6">3.4.21.89</ecNumber>
    </recommendedName>
</protein>
<feature type="domain" description="Peptidase S26" evidence="7">
    <location>
        <begin position="18"/>
        <end position="216"/>
    </location>
</feature>
<sequence length="238" mass="26513">MRLRPIPAPVRSFLKRQWTEWRSTILFAVFVLTPVKSSFADMNWVPTGSMNPTILEGDLVYVDKLAYDLRVPLTYQRIAKWQDPAKGDIVVFFSPKDEMRIVKRVVGTPGDVIELRNRTLFLNGKPLDYGPLPATESAGLNPALASRSVMAEEDLAGAEHAVMAIPGFPGAPTSFPPVTVPAGHYFIMGDNRDNSADSRDYGMVERKRIVGKATSVLASFDILDKYQPRTGRFLKSLR</sequence>
<comment type="caution">
    <text evidence="8">The sequence shown here is derived from an EMBL/GenBank/DDBJ whole genome shotgun (WGS) entry which is preliminary data.</text>
</comment>
<dbReference type="PRINTS" id="PR00727">
    <property type="entry name" value="LEADERPTASE"/>
</dbReference>
<keyword evidence="6" id="KW-0645">Protease</keyword>
<dbReference type="InterPro" id="IPR000223">
    <property type="entry name" value="Pept_S26A_signal_pept_1"/>
</dbReference>
<dbReference type="InterPro" id="IPR036286">
    <property type="entry name" value="LexA/Signal_pep-like_sf"/>
</dbReference>
<dbReference type="PROSITE" id="PS00761">
    <property type="entry name" value="SPASE_I_3"/>
    <property type="match status" value="1"/>
</dbReference>
<accession>A0ABT3GFM9</accession>
<proteinExistence type="inferred from homology"/>